<dbReference type="InterPro" id="IPR014777">
    <property type="entry name" value="4pyrrole_Mease_sub1"/>
</dbReference>
<dbReference type="PIRSF" id="PIRSF036525">
    <property type="entry name" value="CobF"/>
    <property type="match status" value="1"/>
</dbReference>
<dbReference type="Gene3D" id="3.30.950.10">
    <property type="entry name" value="Methyltransferase, Cobalt-precorrin-4 Transmethylase, Domain 2"/>
    <property type="match status" value="1"/>
</dbReference>
<dbReference type="AlphaFoldDB" id="A0A917UTT8"/>
<organism evidence="7 8">
    <name type="scientific">Pseudomonas matsuisoli</name>
    <dbReference type="NCBI Taxonomy" id="1515666"/>
    <lineage>
        <taxon>Bacteria</taxon>
        <taxon>Pseudomonadati</taxon>
        <taxon>Pseudomonadota</taxon>
        <taxon>Gammaproteobacteria</taxon>
        <taxon>Pseudomonadales</taxon>
        <taxon>Pseudomonadaceae</taxon>
        <taxon>Pseudomonas</taxon>
    </lineage>
</organism>
<evidence type="ECO:0000259" key="6">
    <source>
        <dbReference type="Pfam" id="PF00590"/>
    </source>
</evidence>
<proteinExistence type="predicted"/>
<reference evidence="7" key="2">
    <citation type="submission" date="2020-09" db="EMBL/GenBank/DDBJ databases">
        <authorList>
            <person name="Sun Q."/>
            <person name="Ohkuma M."/>
        </authorList>
    </citation>
    <scope>NUCLEOTIDE SEQUENCE</scope>
    <source>
        <strain evidence="7">JCM 30078</strain>
    </source>
</reference>
<dbReference type="CDD" id="cd11643">
    <property type="entry name" value="Precorrin-6A-synthase"/>
    <property type="match status" value="1"/>
</dbReference>
<dbReference type="EMBL" id="BMPO01000002">
    <property type="protein sequence ID" value="GGJ85035.1"/>
    <property type="molecule type" value="Genomic_DNA"/>
</dbReference>
<comment type="pathway">
    <text evidence="1">Cofactor biosynthesis; adenosylcobalamin biosynthesis.</text>
</comment>
<evidence type="ECO:0000256" key="3">
    <source>
        <dbReference type="ARBA" id="ARBA00022603"/>
    </source>
</evidence>
<dbReference type="GO" id="GO:0009236">
    <property type="term" value="P:cobalamin biosynthetic process"/>
    <property type="evidence" value="ECO:0007669"/>
    <property type="project" value="UniProtKB-KW"/>
</dbReference>
<dbReference type="PANTHER" id="PTHR43467">
    <property type="entry name" value="COBALT-PRECORRIN-2 C(20)-METHYLTRANSFERASE"/>
    <property type="match status" value="1"/>
</dbReference>
<dbReference type="SUPFAM" id="SSF53790">
    <property type="entry name" value="Tetrapyrrole methylase"/>
    <property type="match status" value="1"/>
</dbReference>
<evidence type="ECO:0000256" key="2">
    <source>
        <dbReference type="ARBA" id="ARBA00022573"/>
    </source>
</evidence>
<dbReference type="Pfam" id="PF00590">
    <property type="entry name" value="TP_methylase"/>
    <property type="match status" value="1"/>
</dbReference>
<keyword evidence="8" id="KW-1185">Reference proteome</keyword>
<dbReference type="InterPro" id="IPR014776">
    <property type="entry name" value="4pyrrole_Mease_sub2"/>
</dbReference>
<keyword evidence="3" id="KW-0489">Methyltransferase</keyword>
<name>A0A917UTT8_9PSED</name>
<evidence type="ECO:0000256" key="4">
    <source>
        <dbReference type="ARBA" id="ARBA00022679"/>
    </source>
</evidence>
<gene>
    <name evidence="7" type="primary">cobF</name>
    <name evidence="7" type="ORF">GCM10009304_08800</name>
</gene>
<evidence type="ECO:0000256" key="5">
    <source>
        <dbReference type="ARBA" id="ARBA00022691"/>
    </source>
</evidence>
<evidence type="ECO:0000313" key="7">
    <source>
        <dbReference type="EMBL" id="GGJ85035.1"/>
    </source>
</evidence>
<dbReference type="GO" id="GO:0032259">
    <property type="term" value="P:methylation"/>
    <property type="evidence" value="ECO:0007669"/>
    <property type="project" value="UniProtKB-KW"/>
</dbReference>
<feature type="domain" description="Tetrapyrrole methylase" evidence="6">
    <location>
        <begin position="4"/>
        <end position="224"/>
    </location>
</feature>
<dbReference type="InterPro" id="IPR012797">
    <property type="entry name" value="CobF"/>
</dbReference>
<protein>
    <submittedName>
        <fullName evidence="7">Precorrin-6A synthase (Deacetylating)</fullName>
    </submittedName>
</protein>
<dbReference type="InterPro" id="IPR035996">
    <property type="entry name" value="4pyrrol_Methylase_sf"/>
</dbReference>
<comment type="caution">
    <text evidence="7">The sequence shown here is derived from an EMBL/GenBank/DDBJ whole genome shotgun (WGS) entry which is preliminary data.</text>
</comment>
<keyword evidence="5" id="KW-0949">S-adenosyl-L-methionine</keyword>
<dbReference type="Proteomes" id="UP000635983">
    <property type="component" value="Unassembled WGS sequence"/>
</dbReference>
<sequence length="255" mass="28370">MKQILIIGIGAGDPDHLTRQAIKAMNRADAFFLMDKGPSKGTLIDHRRRLCEEVIDGTDYRFIEGDCPERIRNVPNYRSSVDDLNQDKREVFEWMIDEQLADGECGAFLVWGDPALYDSTIRIVADIAAAGRLAIDYEVIPGISSLQALAARHKVCFNSIGNAFQVMPARRLAEQGFPEALDSVLVMLDARDTYTGFVGQGLTIYWGAYVGSADEVLIAGALDEVAESIRDARRELREKHGWIMDSYLLRRGAAD</sequence>
<dbReference type="PANTHER" id="PTHR43467:SF1">
    <property type="entry name" value="PRECORRIN-6A SYNTHASE [DEACETYLATING]"/>
    <property type="match status" value="1"/>
</dbReference>
<reference evidence="7" key="1">
    <citation type="journal article" date="2014" name="Int. J. Syst. Evol. Microbiol.">
        <title>Complete genome sequence of Corynebacterium casei LMG S-19264T (=DSM 44701T), isolated from a smear-ripened cheese.</title>
        <authorList>
            <consortium name="US DOE Joint Genome Institute (JGI-PGF)"/>
            <person name="Walter F."/>
            <person name="Albersmeier A."/>
            <person name="Kalinowski J."/>
            <person name="Ruckert C."/>
        </authorList>
    </citation>
    <scope>NUCLEOTIDE SEQUENCE</scope>
    <source>
        <strain evidence="7">JCM 30078</strain>
    </source>
</reference>
<keyword evidence="4" id="KW-0808">Transferase</keyword>
<dbReference type="GO" id="GO:0043819">
    <property type="term" value="F:precorrin-6A synthase (deacetylating) activity"/>
    <property type="evidence" value="ECO:0007669"/>
    <property type="project" value="InterPro"/>
</dbReference>
<dbReference type="NCBIfam" id="TIGR02434">
    <property type="entry name" value="CobF"/>
    <property type="match status" value="1"/>
</dbReference>
<dbReference type="RefSeq" id="WP_188981941.1">
    <property type="nucleotide sequence ID" value="NZ_BMPO01000002.1"/>
</dbReference>
<accession>A0A917UTT8</accession>
<dbReference type="Gene3D" id="3.40.1010.10">
    <property type="entry name" value="Cobalt-precorrin-4 Transmethylase, Domain 1"/>
    <property type="match status" value="1"/>
</dbReference>
<keyword evidence="2" id="KW-0169">Cobalamin biosynthesis</keyword>
<evidence type="ECO:0000256" key="1">
    <source>
        <dbReference type="ARBA" id="ARBA00004953"/>
    </source>
</evidence>
<evidence type="ECO:0000313" key="8">
    <source>
        <dbReference type="Proteomes" id="UP000635983"/>
    </source>
</evidence>
<dbReference type="InterPro" id="IPR000878">
    <property type="entry name" value="4pyrrol_Mease"/>
</dbReference>